<evidence type="ECO:0000313" key="2">
    <source>
        <dbReference type="EMBL" id="KAI3426838.1"/>
    </source>
</evidence>
<dbReference type="Proteomes" id="UP001055712">
    <property type="component" value="Unassembled WGS sequence"/>
</dbReference>
<accession>A0A9D4TIV6</accession>
<organism evidence="2 3">
    <name type="scientific">Chlorella vulgaris</name>
    <name type="common">Green alga</name>
    <dbReference type="NCBI Taxonomy" id="3077"/>
    <lineage>
        <taxon>Eukaryota</taxon>
        <taxon>Viridiplantae</taxon>
        <taxon>Chlorophyta</taxon>
        <taxon>core chlorophytes</taxon>
        <taxon>Trebouxiophyceae</taxon>
        <taxon>Chlorellales</taxon>
        <taxon>Chlorellaceae</taxon>
        <taxon>Chlorella clade</taxon>
        <taxon>Chlorella</taxon>
    </lineage>
</organism>
<comment type="caution">
    <text evidence="2">The sequence shown here is derived from an EMBL/GenBank/DDBJ whole genome shotgun (WGS) entry which is preliminary data.</text>
</comment>
<gene>
    <name evidence="2" type="ORF">D9Q98_006785</name>
</gene>
<reference evidence="2" key="1">
    <citation type="journal article" date="2019" name="Plant J.">
        <title>Chlorella vulgaris genome assembly and annotation reveals the molecular basis for metabolic acclimation to high light conditions.</title>
        <authorList>
            <person name="Cecchin M."/>
            <person name="Marcolungo L."/>
            <person name="Rossato M."/>
            <person name="Girolomoni L."/>
            <person name="Cosentino E."/>
            <person name="Cuine S."/>
            <person name="Li-Beisson Y."/>
            <person name="Delledonne M."/>
            <person name="Ballottari M."/>
        </authorList>
    </citation>
    <scope>NUCLEOTIDE SEQUENCE</scope>
    <source>
        <strain evidence="2">211/11P</strain>
    </source>
</reference>
<reference evidence="2" key="2">
    <citation type="submission" date="2020-11" db="EMBL/GenBank/DDBJ databases">
        <authorList>
            <person name="Cecchin M."/>
            <person name="Marcolungo L."/>
            <person name="Rossato M."/>
            <person name="Girolomoni L."/>
            <person name="Cosentino E."/>
            <person name="Cuine S."/>
            <person name="Li-Beisson Y."/>
            <person name="Delledonne M."/>
            <person name="Ballottari M."/>
        </authorList>
    </citation>
    <scope>NUCLEOTIDE SEQUENCE</scope>
    <source>
        <strain evidence="2">211/11P</strain>
        <tissue evidence="2">Whole cell</tissue>
    </source>
</reference>
<dbReference type="AlphaFoldDB" id="A0A9D4TIV6"/>
<protein>
    <submittedName>
        <fullName evidence="2">Uncharacterized protein</fullName>
    </submittedName>
</protein>
<evidence type="ECO:0000256" key="1">
    <source>
        <dbReference type="SAM" id="MobiDB-lite"/>
    </source>
</evidence>
<proteinExistence type="predicted"/>
<feature type="region of interest" description="Disordered" evidence="1">
    <location>
        <begin position="1"/>
        <end position="26"/>
    </location>
</feature>
<dbReference type="EMBL" id="SIDB01000010">
    <property type="protein sequence ID" value="KAI3426838.1"/>
    <property type="molecule type" value="Genomic_DNA"/>
</dbReference>
<sequence>MAGAFGPNAAHATHSHEQQRQQHHEWVSEVGEWQRREADYKAQLERHYYAEQEAEYQAQVAEYYTARREHQEHQQRLNQVLYGHCAGYPQQHPQCNAPAALGSLASPFQPNRHTHQQAWQQGWQQGWQQQQQQADAMDCCSPAPGPHSPPRAPLAAVSCNFRPLPAASPAWRTNMAGSGGGWEGASLAASAGALRKRSRDVAALGEPCAGGCTSPGTAAKRRALLRRG</sequence>
<evidence type="ECO:0000313" key="3">
    <source>
        <dbReference type="Proteomes" id="UP001055712"/>
    </source>
</evidence>
<name>A0A9D4TIV6_CHLVU</name>
<feature type="compositionally biased region" description="Basic and acidic residues" evidence="1">
    <location>
        <begin position="14"/>
        <end position="26"/>
    </location>
</feature>
<keyword evidence="3" id="KW-1185">Reference proteome</keyword>